<dbReference type="GO" id="GO:0006974">
    <property type="term" value="P:DNA damage response"/>
    <property type="evidence" value="ECO:0007669"/>
    <property type="project" value="UniProtKB-KW"/>
</dbReference>
<dbReference type="Gene3D" id="3.40.50.10190">
    <property type="entry name" value="BRCT domain"/>
    <property type="match status" value="3"/>
</dbReference>
<dbReference type="CDD" id="cd18432">
    <property type="entry name" value="BRCT_PAXIP1_rpt6_like"/>
    <property type="match status" value="1"/>
</dbReference>
<feature type="compositionally biased region" description="Polar residues" evidence="6">
    <location>
        <begin position="175"/>
        <end position="188"/>
    </location>
</feature>
<feature type="compositionally biased region" description="Polar residues" evidence="6">
    <location>
        <begin position="427"/>
        <end position="436"/>
    </location>
</feature>
<feature type="compositionally biased region" description="Low complexity" evidence="6">
    <location>
        <begin position="310"/>
        <end position="321"/>
    </location>
</feature>
<evidence type="ECO:0000259" key="7">
    <source>
        <dbReference type="PROSITE" id="PS50172"/>
    </source>
</evidence>
<dbReference type="AlphaFoldDB" id="A0A7I4YJA8"/>
<organism evidence="8 9">
    <name type="scientific">Haemonchus contortus</name>
    <name type="common">Barber pole worm</name>
    <dbReference type="NCBI Taxonomy" id="6289"/>
    <lineage>
        <taxon>Eukaryota</taxon>
        <taxon>Metazoa</taxon>
        <taxon>Ecdysozoa</taxon>
        <taxon>Nematoda</taxon>
        <taxon>Chromadorea</taxon>
        <taxon>Rhabditida</taxon>
        <taxon>Rhabditina</taxon>
        <taxon>Rhabditomorpha</taxon>
        <taxon>Strongyloidea</taxon>
        <taxon>Trichostrongylidae</taxon>
        <taxon>Haemonchus</taxon>
    </lineage>
</organism>
<dbReference type="InterPro" id="IPR001357">
    <property type="entry name" value="BRCT_dom"/>
</dbReference>
<feature type="compositionally biased region" description="Low complexity" evidence="6">
    <location>
        <begin position="206"/>
        <end position="229"/>
    </location>
</feature>
<feature type="region of interest" description="Disordered" evidence="6">
    <location>
        <begin position="310"/>
        <end position="438"/>
    </location>
</feature>
<keyword evidence="3" id="KW-0539">Nucleus</keyword>
<feature type="compositionally biased region" description="Low complexity" evidence="6">
    <location>
        <begin position="350"/>
        <end position="386"/>
    </location>
</feature>
<evidence type="ECO:0000256" key="6">
    <source>
        <dbReference type="SAM" id="MobiDB-lite"/>
    </source>
</evidence>
<feature type="domain" description="BRCT" evidence="7">
    <location>
        <begin position="788"/>
        <end position="869"/>
    </location>
</feature>
<reference evidence="9" key="1">
    <citation type="submission" date="2020-12" db="UniProtKB">
        <authorList>
            <consortium name="WormBaseParasite"/>
        </authorList>
    </citation>
    <scope>IDENTIFICATION</scope>
    <source>
        <strain evidence="9">MHco3</strain>
    </source>
</reference>
<feature type="domain" description="BRCT" evidence="7">
    <location>
        <begin position="610"/>
        <end position="683"/>
    </location>
</feature>
<dbReference type="InterPro" id="IPR036420">
    <property type="entry name" value="BRCT_dom_sf"/>
</dbReference>
<dbReference type="Pfam" id="PF16770">
    <property type="entry name" value="RTT107_BRCT_5"/>
    <property type="match status" value="1"/>
</dbReference>
<protein>
    <recommendedName>
        <fullName evidence="4">PAX-interacting protein 1</fullName>
    </recommendedName>
    <alternativeName>
        <fullName evidence="5">PAX transactivation activation domain-interacting protein</fullName>
    </alternativeName>
</protein>
<feature type="domain" description="BRCT" evidence="7">
    <location>
        <begin position="890"/>
        <end position="989"/>
    </location>
</feature>
<name>A0A7I4YJA8_HAECO</name>
<sequence>MSSNDGCNRSLEHVMECDDSMRKQAERNRTVDSPLGHLDPSRITHMVVDQVGLCGPAASSDNDGFVVPGPPYQQWPRSSPAASPSVMSSPSKVMDSCGQMQPRISTPTNMMHMQQGAIGSPSICSAPMTPQQMVQQQQQQQGMMQGQPTPTGQFDQSGGFTPQQQQMPQGYPQGLTESSGAIHMQQQIMVGGGGPGDGSPGMYARQQQQQQQQQQQMMSQQQQMQQQQMMGQQQMMMSQQMGVMGGNPQQYYQQQNPQWAQQQQQMQQAHFVRQPQMMGTAPVQRVMIQRVPYPPGTVYPTGMQSVVQQQQQAQGVVAQPAGRPPGAPPQQAQRPTYPSGATPQPPPQYAYPTGQPAGYPQAQSAQAAAYQQQMYQRQQQVPQHQQMRPYMSPQGTMVTPTHQGVYATGAAPQPHTPQTPQPPYTPNGSRFSQPTASPHYAADMRSPPLMSPTQAPMAPQAAMPRPMSNGDIVTQPIRMVPTPQQPVIPSQFFTYEPNLLMNVHPDICLAGCVLHMFDMDRIFTDKLDLPNIVLAIRMHGGDIEFGAKAYAERAGVITHVIVESIRTQHAHLALKDRKRLVTMQWLVDVLMKKQMDVPWRHAHLPSVFIDGCRPLLGKLISFSGFDESERAAMKFMVEAMGARFTPYLSRHNNLLIAKAAGVEKVEKAREWDIQVVNYQWLADNYAGQRVDADNQRYQLGQPCEGVSPGPYALEMINDQFKQLLLAWKMPVVVSPEQWRRSFDTKQAVENDEGVFPNKKLRMQSAPPSEAEIAAKAQEHKKAGDAHPAYVVAFSGIDDENKHVLTQKLRYLGGRACEEVSECTHLVTTNGRRTERLLEAICLGKNIVNPYWIVHGYECRQWMDTLDYFLHDEDQERHLGYNCKRSVVRARHKKVFEDVQFYITPSVEPSRAVLTKLIRLAGGIVHEDRPAPADIARCIETDAPYIVISCECDLRMVQYLLECNFPVYNTDMVLIALMRQELEPHPLYRVSTASLARPVPPPSSQPPSTPSHPHFRPMPSQQQAHRVKA</sequence>
<evidence type="ECO:0000256" key="5">
    <source>
        <dbReference type="ARBA" id="ARBA00030146"/>
    </source>
</evidence>
<dbReference type="WBParaSite" id="HCON_00100870-00001">
    <property type="protein sequence ID" value="HCON_00100870-00001"/>
    <property type="gene ID" value="HCON_00100870"/>
</dbReference>
<feature type="compositionally biased region" description="Pro residues" evidence="6">
    <location>
        <begin position="997"/>
        <end position="1009"/>
    </location>
</feature>
<dbReference type="SMART" id="SM00292">
    <property type="entry name" value="BRCT"/>
    <property type="match status" value="4"/>
</dbReference>
<dbReference type="PROSITE" id="PS50172">
    <property type="entry name" value="BRCT"/>
    <property type="match status" value="3"/>
</dbReference>
<dbReference type="Pfam" id="PF12738">
    <property type="entry name" value="PTCB-BRCT"/>
    <property type="match status" value="1"/>
</dbReference>
<dbReference type="Proteomes" id="UP000025227">
    <property type="component" value="Unplaced"/>
</dbReference>
<feature type="region of interest" description="Disordered" evidence="6">
    <location>
        <begin position="993"/>
        <end position="1028"/>
    </location>
</feature>
<accession>A0A7I4YJA8</accession>
<evidence type="ECO:0000313" key="9">
    <source>
        <dbReference type="WBParaSite" id="HCON_00100870-00001"/>
    </source>
</evidence>
<evidence type="ECO:0000256" key="2">
    <source>
        <dbReference type="ARBA" id="ARBA00022763"/>
    </source>
</evidence>
<dbReference type="GO" id="GO:0044666">
    <property type="term" value="C:MLL3/4 complex"/>
    <property type="evidence" value="ECO:0007669"/>
    <property type="project" value="TreeGrafter"/>
</dbReference>
<comment type="subcellular location">
    <subcellularLocation>
        <location evidence="1">Nucleus</location>
    </subcellularLocation>
</comment>
<feature type="compositionally biased region" description="Gly residues" evidence="6">
    <location>
        <begin position="190"/>
        <end position="199"/>
    </location>
</feature>
<proteinExistence type="predicted"/>
<dbReference type="OrthoDB" id="342264at2759"/>
<feature type="region of interest" description="Disordered" evidence="6">
    <location>
        <begin position="73"/>
        <end position="98"/>
    </location>
</feature>
<feature type="compositionally biased region" description="Low complexity" evidence="6">
    <location>
        <begin position="78"/>
        <end position="96"/>
    </location>
</feature>
<evidence type="ECO:0000256" key="3">
    <source>
        <dbReference type="ARBA" id="ARBA00023242"/>
    </source>
</evidence>
<dbReference type="PANTHER" id="PTHR23196">
    <property type="entry name" value="PAX TRANSCRIPTION ACTIVATION DOMAIN INTERACTING PROTEIN"/>
    <property type="match status" value="1"/>
</dbReference>
<dbReference type="Pfam" id="PF16589">
    <property type="entry name" value="BRCT_2"/>
    <property type="match status" value="1"/>
</dbReference>
<feature type="region of interest" description="Disordered" evidence="6">
    <location>
        <begin position="144"/>
        <end position="229"/>
    </location>
</feature>
<dbReference type="CDD" id="cd17711">
    <property type="entry name" value="BRCT_PAXIP1_rpt3"/>
    <property type="match status" value="1"/>
</dbReference>
<feature type="compositionally biased region" description="Pro residues" evidence="6">
    <location>
        <begin position="414"/>
        <end position="425"/>
    </location>
</feature>
<evidence type="ECO:0000256" key="1">
    <source>
        <dbReference type="ARBA" id="ARBA00004123"/>
    </source>
</evidence>
<keyword evidence="2" id="KW-0227">DNA damage</keyword>
<dbReference type="InterPro" id="IPR051579">
    <property type="entry name" value="DDR_Transcriptional_Reg"/>
</dbReference>
<evidence type="ECO:0000256" key="4">
    <source>
        <dbReference type="ARBA" id="ARBA00023858"/>
    </source>
</evidence>
<evidence type="ECO:0000313" key="8">
    <source>
        <dbReference type="Proteomes" id="UP000025227"/>
    </source>
</evidence>
<dbReference type="SUPFAM" id="SSF52113">
    <property type="entry name" value="BRCT domain"/>
    <property type="match status" value="3"/>
</dbReference>
<feature type="compositionally biased region" description="Polar residues" evidence="6">
    <location>
        <begin position="393"/>
        <end position="402"/>
    </location>
</feature>
<dbReference type="OMA" id="QMQNRQA"/>
<feature type="compositionally biased region" description="Polar residues" evidence="6">
    <location>
        <begin position="1018"/>
        <end position="1028"/>
    </location>
</feature>
<dbReference type="PANTHER" id="PTHR23196:SF1">
    <property type="entry name" value="PAX-INTERACTING PROTEIN 1"/>
    <property type="match status" value="1"/>
</dbReference>
<feature type="compositionally biased region" description="Low complexity" evidence="6">
    <location>
        <begin position="144"/>
        <end position="174"/>
    </location>
</feature>
<keyword evidence="8" id="KW-1185">Reference proteome</keyword>